<dbReference type="SUPFAM" id="SSF56112">
    <property type="entry name" value="Protein kinase-like (PK-like)"/>
    <property type="match status" value="1"/>
</dbReference>
<reference evidence="4" key="2">
    <citation type="submission" date="2020-07" db="EMBL/GenBank/DDBJ databases">
        <authorList>
            <person name="Vera ALvarez R."/>
            <person name="Arias-Moreno D.M."/>
            <person name="Jimenez-Jacinto V."/>
            <person name="Jimenez-Bremont J.F."/>
            <person name="Swaminathan K."/>
            <person name="Moose S.P."/>
            <person name="Guerrero-Gonzalez M.L."/>
            <person name="Marino-Ramirez L."/>
            <person name="Landsman D."/>
            <person name="Rodriguez-Kessler M."/>
            <person name="Delgado-Sanchez P."/>
        </authorList>
    </citation>
    <scope>NUCLEOTIDE SEQUENCE</scope>
    <source>
        <tissue evidence="4">Cladode</tissue>
    </source>
</reference>
<evidence type="ECO:0000256" key="1">
    <source>
        <dbReference type="ARBA" id="ARBA00022741"/>
    </source>
</evidence>
<dbReference type="PANTHER" id="PTHR27001:SF20">
    <property type="entry name" value="PROTEIN KINASE SUPERFAMILY PROTEIN"/>
    <property type="match status" value="1"/>
</dbReference>
<dbReference type="GO" id="GO:0005524">
    <property type="term" value="F:ATP binding"/>
    <property type="evidence" value="ECO:0007669"/>
    <property type="project" value="UniProtKB-KW"/>
</dbReference>
<dbReference type="GO" id="GO:0004675">
    <property type="term" value="F:transmembrane receptor protein serine/threonine kinase activity"/>
    <property type="evidence" value="ECO:0007669"/>
    <property type="project" value="UniProtKB-EC"/>
</dbReference>
<organism evidence="4">
    <name type="scientific">Opuntia streptacantha</name>
    <name type="common">Prickly pear cactus</name>
    <name type="synonym">Opuntia cardona</name>
    <dbReference type="NCBI Taxonomy" id="393608"/>
    <lineage>
        <taxon>Eukaryota</taxon>
        <taxon>Viridiplantae</taxon>
        <taxon>Streptophyta</taxon>
        <taxon>Embryophyta</taxon>
        <taxon>Tracheophyta</taxon>
        <taxon>Spermatophyta</taxon>
        <taxon>Magnoliopsida</taxon>
        <taxon>eudicotyledons</taxon>
        <taxon>Gunneridae</taxon>
        <taxon>Pentapetalae</taxon>
        <taxon>Caryophyllales</taxon>
        <taxon>Cactineae</taxon>
        <taxon>Cactaceae</taxon>
        <taxon>Opuntioideae</taxon>
        <taxon>Opuntia</taxon>
    </lineage>
</organism>
<dbReference type="PANTHER" id="PTHR27001">
    <property type="entry name" value="OS01G0253100 PROTEIN"/>
    <property type="match status" value="1"/>
</dbReference>
<dbReference type="InterPro" id="IPR011009">
    <property type="entry name" value="Kinase-like_dom_sf"/>
</dbReference>
<dbReference type="InterPro" id="IPR001245">
    <property type="entry name" value="Ser-Thr/Tyr_kinase_cat_dom"/>
</dbReference>
<dbReference type="EMBL" id="GISG01191113">
    <property type="protein sequence ID" value="MBA4656261.1"/>
    <property type="molecule type" value="Transcribed_RNA"/>
</dbReference>
<dbReference type="EC" id="2.7.11.30" evidence="4"/>
<dbReference type="AlphaFoldDB" id="A0A7C9DZV3"/>
<protein>
    <submittedName>
        <fullName evidence="4">Receptor protein serine/threonine kinase</fullName>
        <ecNumber evidence="4">2.7.11.30</ecNumber>
    </submittedName>
</protein>
<dbReference type="InterPro" id="IPR020635">
    <property type="entry name" value="Tyr_kinase_cat_dom"/>
</dbReference>
<proteinExistence type="predicted"/>
<evidence type="ECO:0000256" key="2">
    <source>
        <dbReference type="ARBA" id="ARBA00022840"/>
    </source>
</evidence>
<evidence type="ECO:0000313" key="4">
    <source>
        <dbReference type="EMBL" id="MBA4656261.1"/>
    </source>
</evidence>
<keyword evidence="1" id="KW-0547">Nucleotide-binding</keyword>
<evidence type="ECO:0000259" key="3">
    <source>
        <dbReference type="SMART" id="SM00219"/>
    </source>
</evidence>
<feature type="domain" description="Tyrosine-protein kinase catalytic" evidence="3">
    <location>
        <begin position="63"/>
        <end position="271"/>
    </location>
</feature>
<dbReference type="Gene3D" id="1.10.510.10">
    <property type="entry name" value="Transferase(Phosphotransferase) domain 1"/>
    <property type="match status" value="2"/>
</dbReference>
<sequence>MAKSQIRTSRSPLILKLKFLLLAWLHRDRRNSRVQILEHISYRDLKSATDGFRRIITVDPQGTTYEAKFQDGSLSVVREVMVNQGVEVFYKEMLCLARLHHRHIVALRGYSVGHRRFLIFKGTAHGSLKEHLNDPLRTPLNWRNRVQIAIGVAAALEYLHRFCDPPISSVSISSSDIILDEKLTPKLSNISCHCSESLRVKAIEQSKERKDLILHQFGTLMLELITGQSSINESTDLMQLIDESPLNISMDNLIDPDLGNNYNFKELRSLLSLARLCMKTKNKSTFSISHVFLYLPKAFDKT</sequence>
<name>A0A7C9DZV3_OPUST</name>
<dbReference type="GO" id="GO:0004713">
    <property type="term" value="F:protein tyrosine kinase activity"/>
    <property type="evidence" value="ECO:0007669"/>
    <property type="project" value="InterPro"/>
</dbReference>
<keyword evidence="4" id="KW-0808">Transferase</keyword>
<keyword evidence="4" id="KW-0675">Receptor</keyword>
<dbReference type="SMART" id="SM00219">
    <property type="entry name" value="TyrKc"/>
    <property type="match status" value="1"/>
</dbReference>
<dbReference type="Pfam" id="PF07714">
    <property type="entry name" value="PK_Tyr_Ser-Thr"/>
    <property type="match status" value="1"/>
</dbReference>
<dbReference type="GO" id="GO:0005886">
    <property type="term" value="C:plasma membrane"/>
    <property type="evidence" value="ECO:0007669"/>
    <property type="project" value="TreeGrafter"/>
</dbReference>
<accession>A0A7C9DZV3</accession>
<reference evidence="4" key="1">
    <citation type="journal article" date="2013" name="J. Plant Res.">
        <title>Effect of fungi and light on seed germination of three Opuntia species from semiarid lands of central Mexico.</title>
        <authorList>
            <person name="Delgado-Sanchez P."/>
            <person name="Jimenez-Bremont J.F."/>
            <person name="Guerrero-Gonzalez Mde L."/>
            <person name="Flores J."/>
        </authorList>
    </citation>
    <scope>NUCLEOTIDE SEQUENCE</scope>
    <source>
        <tissue evidence="4">Cladode</tissue>
    </source>
</reference>
<dbReference type="Gene3D" id="3.30.200.20">
    <property type="entry name" value="Phosphorylase Kinase, domain 1"/>
    <property type="match status" value="1"/>
</dbReference>
<keyword evidence="2" id="KW-0067">ATP-binding</keyword>
<keyword evidence="4" id="KW-0418">Kinase</keyword>